<sequence length="182" mass="19369">MVKFVYYPTITPRFTGPADQGILLKQADNNAVMSCPSAMPSKFYPSDGGNDFAMGRAVYLRTLGGAKYANPANVNSAYCQGGSKKWAAQNHDTELYIERKRNNAIGQSSINKNGVPLSFRSNDHTIRNTRLQQCRAGGCTAPPKKGALNSGFKSGGGSALTSSGGNRQIVVGSTIVPAYRNA</sequence>
<organism evidence="1">
    <name type="scientific">viral metagenome</name>
    <dbReference type="NCBI Taxonomy" id="1070528"/>
    <lineage>
        <taxon>unclassified sequences</taxon>
        <taxon>metagenomes</taxon>
        <taxon>organismal metagenomes</taxon>
    </lineage>
</organism>
<reference evidence="1" key="1">
    <citation type="journal article" date="2020" name="Nature">
        <title>Giant virus diversity and host interactions through global metagenomics.</title>
        <authorList>
            <person name="Schulz F."/>
            <person name="Roux S."/>
            <person name="Paez-Espino D."/>
            <person name="Jungbluth S."/>
            <person name="Walsh D.A."/>
            <person name="Denef V.J."/>
            <person name="McMahon K.D."/>
            <person name="Konstantinidis K.T."/>
            <person name="Eloe-Fadrosh E.A."/>
            <person name="Kyrpides N.C."/>
            <person name="Woyke T."/>
        </authorList>
    </citation>
    <scope>NUCLEOTIDE SEQUENCE</scope>
    <source>
        <strain evidence="1">GVMAG-M-3300023184-191</strain>
    </source>
</reference>
<evidence type="ECO:0000313" key="1">
    <source>
        <dbReference type="EMBL" id="QHT87979.1"/>
    </source>
</evidence>
<dbReference type="AlphaFoldDB" id="A0A6C0I5B0"/>
<accession>A0A6C0I5B0</accession>
<dbReference type="EMBL" id="MN740106">
    <property type="protein sequence ID" value="QHT87979.1"/>
    <property type="molecule type" value="Genomic_DNA"/>
</dbReference>
<proteinExistence type="predicted"/>
<name>A0A6C0I5B0_9ZZZZ</name>
<protein>
    <submittedName>
        <fullName evidence="1">Uncharacterized protein</fullName>
    </submittedName>
</protein>